<dbReference type="PANTHER" id="PTHR43764:SF1">
    <property type="entry name" value="MOLYBDOPTERIN MOLYBDOTRANSFERASE"/>
    <property type="match status" value="1"/>
</dbReference>
<reference evidence="13 14" key="1">
    <citation type="submission" date="2007-07" db="EMBL/GenBank/DDBJ databases">
        <title>Complete sequence of chromosome of Xanthobacter autotrophicus Py2.</title>
        <authorList>
            <consortium name="US DOE Joint Genome Institute"/>
            <person name="Copeland A."/>
            <person name="Lucas S."/>
            <person name="Lapidus A."/>
            <person name="Barry K."/>
            <person name="Glavina del Rio T."/>
            <person name="Hammon N."/>
            <person name="Israni S."/>
            <person name="Dalin E."/>
            <person name="Tice H."/>
            <person name="Pitluck S."/>
            <person name="Sims D."/>
            <person name="Brettin T."/>
            <person name="Bruce D."/>
            <person name="Detter J.C."/>
            <person name="Han C."/>
            <person name="Tapia R."/>
            <person name="Brainard J."/>
            <person name="Schmutz J."/>
            <person name="Larimer F."/>
            <person name="Land M."/>
            <person name="Hauser L."/>
            <person name="Kyrpides N."/>
            <person name="Kim E."/>
            <person name="Ensigns S.A."/>
            <person name="Richardson P."/>
        </authorList>
    </citation>
    <scope>NUCLEOTIDE SEQUENCE [LARGE SCALE GENOMIC DNA]</scope>
    <source>
        <strain evidence="14">ATCC BAA-1158 / Py2</strain>
    </source>
</reference>
<proteinExistence type="inferred from homology"/>
<evidence type="ECO:0000259" key="12">
    <source>
        <dbReference type="SMART" id="SM00852"/>
    </source>
</evidence>
<evidence type="ECO:0000256" key="8">
    <source>
        <dbReference type="ARBA" id="ARBA00023150"/>
    </source>
</evidence>
<dbReference type="InterPro" id="IPR001453">
    <property type="entry name" value="MoaB/Mog_dom"/>
</dbReference>
<feature type="domain" description="MoaB/Mog" evidence="12">
    <location>
        <begin position="70"/>
        <end position="216"/>
    </location>
</feature>
<dbReference type="SMART" id="SM00852">
    <property type="entry name" value="MoCF_biosynth"/>
    <property type="match status" value="1"/>
</dbReference>
<keyword evidence="14" id="KW-1185">Reference proteome</keyword>
<dbReference type="CDD" id="cd00886">
    <property type="entry name" value="MogA_MoaB"/>
    <property type="match status" value="1"/>
</dbReference>
<dbReference type="AlphaFoldDB" id="A7IBB5"/>
<dbReference type="eggNOG" id="COG0521">
    <property type="taxonomic scope" value="Bacteria"/>
</dbReference>
<dbReference type="Gene3D" id="3.40.980.10">
    <property type="entry name" value="MoaB/Mog-like domain"/>
    <property type="match status" value="1"/>
</dbReference>
<organism evidence="13 14">
    <name type="scientific">Xanthobacter autotrophicus (strain ATCC BAA-1158 / Py2)</name>
    <dbReference type="NCBI Taxonomy" id="78245"/>
    <lineage>
        <taxon>Bacteria</taxon>
        <taxon>Pseudomonadati</taxon>
        <taxon>Pseudomonadota</taxon>
        <taxon>Alphaproteobacteria</taxon>
        <taxon>Hyphomicrobiales</taxon>
        <taxon>Xanthobacteraceae</taxon>
        <taxon>Xanthobacter</taxon>
    </lineage>
</organism>
<dbReference type="SUPFAM" id="SSF53218">
    <property type="entry name" value="Molybdenum cofactor biosynthesis proteins"/>
    <property type="match status" value="1"/>
</dbReference>
<dbReference type="KEGG" id="xau:Xaut_0049"/>
<dbReference type="EMBL" id="CP000781">
    <property type="protein sequence ID" value="ABS65308.1"/>
    <property type="molecule type" value="Genomic_DNA"/>
</dbReference>
<comment type="pathway">
    <text evidence="1">Cofactor biosynthesis; molybdopterin biosynthesis.</text>
</comment>
<feature type="region of interest" description="Disordered" evidence="11">
    <location>
        <begin position="1"/>
        <end position="50"/>
    </location>
</feature>
<evidence type="ECO:0000256" key="2">
    <source>
        <dbReference type="ARBA" id="ARBA00006112"/>
    </source>
</evidence>
<dbReference type="PhylomeDB" id="A7IBB5"/>
<dbReference type="HOGENOM" id="CLU_077358_1_0_5"/>
<dbReference type="InterPro" id="IPR036425">
    <property type="entry name" value="MoaB/Mog-like_dom_sf"/>
</dbReference>
<dbReference type="NCBIfam" id="TIGR00177">
    <property type="entry name" value="molyb_syn"/>
    <property type="match status" value="1"/>
</dbReference>
<keyword evidence="5" id="KW-0808">Transferase</keyword>
<protein>
    <recommendedName>
        <fullName evidence="4">Molybdopterin adenylyltransferase</fullName>
        <ecNumber evidence="3">2.7.7.75</ecNumber>
    </recommendedName>
</protein>
<evidence type="ECO:0000256" key="6">
    <source>
        <dbReference type="ARBA" id="ARBA00022741"/>
    </source>
</evidence>
<sequence length="240" mass="25887">MTLRWTRGNGHGLAFRPRSRQHRRTALEPGPIGLNPPDRRIRLPPSRSGTRSQRVLWTNRIAPMSPARIGIVTISDRASSGGYADLSGPAIEAWLRQAITSPWSVDYRVIPDGFESVRDTLIDMCDHAGLDLICTTGGTGPAPRDLTPEAMAAVIEKPLPGFGEQMRRISLNEVPTAILSRQEAGVRGKTLIVNLPGKPASIAVCLGAVFPAIPYCLDLIGAGRIETDPQVCVAFRPKGA</sequence>
<evidence type="ECO:0000256" key="7">
    <source>
        <dbReference type="ARBA" id="ARBA00022840"/>
    </source>
</evidence>
<evidence type="ECO:0000256" key="1">
    <source>
        <dbReference type="ARBA" id="ARBA00005046"/>
    </source>
</evidence>
<dbReference type="STRING" id="78245.Xaut_0049"/>
<keyword evidence="6" id="KW-0547">Nucleotide-binding</keyword>
<evidence type="ECO:0000256" key="10">
    <source>
        <dbReference type="ARBA" id="ARBA00058212"/>
    </source>
</evidence>
<dbReference type="PANTHER" id="PTHR43764">
    <property type="entry name" value="MOLYBDENUM COFACTOR BIOSYNTHESIS"/>
    <property type="match status" value="1"/>
</dbReference>
<dbReference type="EC" id="2.7.7.75" evidence="3"/>
<dbReference type="GO" id="GO:0006777">
    <property type="term" value="P:Mo-molybdopterin cofactor biosynthetic process"/>
    <property type="evidence" value="ECO:0007669"/>
    <property type="project" value="UniProtKB-KW"/>
</dbReference>
<evidence type="ECO:0000256" key="5">
    <source>
        <dbReference type="ARBA" id="ARBA00022679"/>
    </source>
</evidence>
<comment type="function">
    <text evidence="10">Catalyzes the adenylation of molybdopterin as part of the biosynthesis of the molybdenum-cofactor.</text>
</comment>
<evidence type="ECO:0000313" key="13">
    <source>
        <dbReference type="EMBL" id="ABS65308.1"/>
    </source>
</evidence>
<evidence type="ECO:0000256" key="9">
    <source>
        <dbReference type="ARBA" id="ARBA00051131"/>
    </source>
</evidence>
<evidence type="ECO:0000256" key="3">
    <source>
        <dbReference type="ARBA" id="ARBA00012509"/>
    </source>
</evidence>
<dbReference type="FunFam" id="3.40.980.10:FF:000005">
    <property type="entry name" value="Molybdopterin biosynthesis mog protein"/>
    <property type="match status" value="1"/>
</dbReference>
<evidence type="ECO:0000256" key="11">
    <source>
        <dbReference type="SAM" id="MobiDB-lite"/>
    </source>
</evidence>
<accession>A7IBB5</accession>
<comment type="catalytic activity">
    <reaction evidence="9">
        <text>molybdopterin + ATP + H(+) = adenylyl-molybdopterin + diphosphate</text>
        <dbReference type="Rhea" id="RHEA:31331"/>
        <dbReference type="ChEBI" id="CHEBI:15378"/>
        <dbReference type="ChEBI" id="CHEBI:30616"/>
        <dbReference type="ChEBI" id="CHEBI:33019"/>
        <dbReference type="ChEBI" id="CHEBI:58698"/>
        <dbReference type="ChEBI" id="CHEBI:62727"/>
        <dbReference type="EC" id="2.7.7.75"/>
    </reaction>
</comment>
<keyword evidence="7" id="KW-0067">ATP-binding</keyword>
<dbReference type="GO" id="GO:0061598">
    <property type="term" value="F:molybdopterin adenylyltransferase activity"/>
    <property type="evidence" value="ECO:0007669"/>
    <property type="project" value="UniProtKB-EC"/>
</dbReference>
<evidence type="ECO:0000256" key="4">
    <source>
        <dbReference type="ARBA" id="ARBA00013491"/>
    </source>
</evidence>
<evidence type="ECO:0000313" key="14">
    <source>
        <dbReference type="Proteomes" id="UP000002417"/>
    </source>
</evidence>
<dbReference type="Pfam" id="PF00994">
    <property type="entry name" value="MoCF_biosynth"/>
    <property type="match status" value="1"/>
</dbReference>
<dbReference type="Proteomes" id="UP000002417">
    <property type="component" value="Chromosome"/>
</dbReference>
<dbReference type="GO" id="GO:0005524">
    <property type="term" value="F:ATP binding"/>
    <property type="evidence" value="ECO:0007669"/>
    <property type="project" value="UniProtKB-KW"/>
</dbReference>
<dbReference type="InterPro" id="IPR051920">
    <property type="entry name" value="MPT_Adenylyltrnsfr/MoaC-Rel"/>
</dbReference>
<dbReference type="NCBIfam" id="NF006932">
    <property type="entry name" value="PRK09417.1"/>
    <property type="match status" value="1"/>
</dbReference>
<gene>
    <name evidence="13" type="ordered locus">Xaut_0049</name>
</gene>
<keyword evidence="8" id="KW-0501">Molybdenum cofactor biosynthesis</keyword>
<comment type="similarity">
    <text evidence="2">Belongs to the MoaB/Mog family.</text>
</comment>
<name>A7IBB5_XANP2</name>